<protein>
    <submittedName>
        <fullName evidence="3">Uncharacterized protein</fullName>
    </submittedName>
</protein>
<name>U1PJ80_9EURY</name>
<evidence type="ECO:0000256" key="1">
    <source>
        <dbReference type="SAM" id="Coils"/>
    </source>
</evidence>
<accession>U1PJ80</accession>
<feature type="compositionally biased region" description="Polar residues" evidence="2">
    <location>
        <begin position="160"/>
        <end position="176"/>
    </location>
</feature>
<evidence type="ECO:0000313" key="3">
    <source>
        <dbReference type="EMBL" id="ERG92246.1"/>
    </source>
</evidence>
<proteinExistence type="predicted"/>
<sequence length="364" mass="41700">MTRNMSDENEETDTKEFLNWAEEMAESEGVSTEEILDQVVSAYWVYTELQRTLNSVTNTRLPRNQATDTSADIDESSDQQQQPSSEGTQEPASRKERVSEDSSTQNSGFRTMSDERSQKELWQRLYDLSDKIDQHRQSQTERWMRLRDRVDDIEQEVKTVDNQNQDQAPDRPSGNTMRVNNIQSDIDQLKEEIDHLQNSHEELLELHQEFETRIEDFERSQEAIQSRIDTEFDSIESAFETAMNQQEEIQTRHSKLTNQIENNSETIESIADTKATLETIKQTALEEGIKEAKCDYCDQNIQISMLASPECPFCETPLNDVSPGGWNPLDSNVLTGAPRDLSNDDSENLNSLLDENVTNGGLSN</sequence>
<feature type="coiled-coil region" evidence="1">
    <location>
        <begin position="179"/>
        <end position="220"/>
    </location>
</feature>
<dbReference type="EMBL" id="KE356560">
    <property type="protein sequence ID" value="ERG92246.1"/>
    <property type="molecule type" value="Genomic_DNA"/>
</dbReference>
<keyword evidence="1" id="KW-0175">Coiled coil</keyword>
<feature type="region of interest" description="Disordered" evidence="2">
    <location>
        <begin position="60"/>
        <end position="116"/>
    </location>
</feature>
<feature type="compositionally biased region" description="Polar residues" evidence="2">
    <location>
        <begin position="348"/>
        <end position="364"/>
    </location>
</feature>
<dbReference type="HOGENOM" id="CLU_747244_0_0_2"/>
<feature type="region of interest" description="Disordered" evidence="2">
    <location>
        <begin position="156"/>
        <end position="176"/>
    </location>
</feature>
<evidence type="ECO:0000256" key="2">
    <source>
        <dbReference type="SAM" id="MobiDB-lite"/>
    </source>
</evidence>
<evidence type="ECO:0000313" key="4">
    <source>
        <dbReference type="Proteomes" id="UP000030649"/>
    </source>
</evidence>
<feature type="compositionally biased region" description="Polar residues" evidence="2">
    <location>
        <begin position="60"/>
        <end position="70"/>
    </location>
</feature>
<dbReference type="AlphaFoldDB" id="U1PJ80"/>
<reference evidence="3 4" key="1">
    <citation type="journal article" date="2013" name="PLoS ONE">
        <title>Assembly-driven community genomics of a hypersaline microbial ecosystem.</title>
        <authorList>
            <person name="Podell S."/>
            <person name="Ugalde J.A."/>
            <person name="Narasingarao P."/>
            <person name="Banfield J.F."/>
            <person name="Heidelberg K.B."/>
            <person name="Allen E.E."/>
        </authorList>
    </citation>
    <scope>NUCLEOTIDE SEQUENCE [LARGE SCALE GENOMIC DNA]</scope>
    <source>
        <strain evidence="4">J07HQW1</strain>
    </source>
</reference>
<organism evidence="3 4">
    <name type="scientific">Haloquadratum walsbyi J07HQW1</name>
    <dbReference type="NCBI Taxonomy" id="1238424"/>
    <lineage>
        <taxon>Archaea</taxon>
        <taxon>Methanobacteriati</taxon>
        <taxon>Methanobacteriota</taxon>
        <taxon>Stenosarchaea group</taxon>
        <taxon>Halobacteria</taxon>
        <taxon>Halobacteriales</taxon>
        <taxon>Haloferacaceae</taxon>
        <taxon>Haloquadratum</taxon>
    </lineage>
</organism>
<feature type="region of interest" description="Disordered" evidence="2">
    <location>
        <begin position="329"/>
        <end position="364"/>
    </location>
</feature>
<feature type="compositionally biased region" description="Polar residues" evidence="2">
    <location>
        <begin position="101"/>
        <end position="110"/>
    </location>
</feature>
<gene>
    <name evidence="3" type="ORF">J07HQW1_02281</name>
</gene>
<dbReference type="Proteomes" id="UP000030649">
    <property type="component" value="Unassembled WGS sequence"/>
</dbReference>